<feature type="compositionally biased region" description="Basic residues" evidence="9">
    <location>
        <begin position="307"/>
        <end position="320"/>
    </location>
</feature>
<dbReference type="InterPro" id="IPR052060">
    <property type="entry name" value="Bromo_WD_repeat"/>
</dbReference>
<feature type="domain" description="Ribosomal RNA adenine methylase transferase N-terminal" evidence="10">
    <location>
        <begin position="1088"/>
        <end position="1243"/>
    </location>
</feature>
<name>A0A314Z8P3_PRUYE</name>
<dbReference type="InterPro" id="IPR036427">
    <property type="entry name" value="Bromodomain-like_sf"/>
</dbReference>
<evidence type="ECO:0000313" key="11">
    <source>
        <dbReference type="EMBL" id="PQQ15070.1"/>
    </source>
</evidence>
<dbReference type="InterPro" id="IPR020596">
    <property type="entry name" value="rRNA_Ade_Mease_Trfase_CS"/>
</dbReference>
<feature type="binding site" evidence="8">
    <location>
        <position position="1081"/>
    </location>
    <ligand>
        <name>S-adenosyl-L-methionine</name>
        <dbReference type="ChEBI" id="CHEBI:59789"/>
    </ligand>
</feature>
<dbReference type="PROSITE" id="PS51689">
    <property type="entry name" value="SAM_RNA_A_N6_MT"/>
    <property type="match status" value="1"/>
</dbReference>
<dbReference type="GO" id="GO:0006357">
    <property type="term" value="P:regulation of transcription by RNA polymerase II"/>
    <property type="evidence" value="ECO:0007669"/>
    <property type="project" value="TreeGrafter"/>
</dbReference>
<evidence type="ECO:0000256" key="2">
    <source>
        <dbReference type="ARBA" id="ARBA00022603"/>
    </source>
</evidence>
<feature type="compositionally biased region" description="Basic and acidic residues" evidence="9">
    <location>
        <begin position="225"/>
        <end position="240"/>
    </location>
</feature>
<dbReference type="FunFam" id="2.130.10.10:FF:000440">
    <property type="entry name" value="Bromodomain and WD repeat-containing protein"/>
    <property type="match status" value="1"/>
</dbReference>
<keyword evidence="7" id="KW-0103">Bromodomain</keyword>
<dbReference type="PROSITE" id="PS00678">
    <property type="entry name" value="WD_REPEATS_1"/>
    <property type="match status" value="1"/>
</dbReference>
<dbReference type="GO" id="GO:0003723">
    <property type="term" value="F:RNA binding"/>
    <property type="evidence" value="ECO:0007669"/>
    <property type="project" value="UniProtKB-UniRule"/>
</dbReference>
<keyword evidence="5" id="KW-0677">Repeat</keyword>
<evidence type="ECO:0000259" key="10">
    <source>
        <dbReference type="SMART" id="SM00650"/>
    </source>
</evidence>
<dbReference type="InterPro" id="IPR036322">
    <property type="entry name" value="WD40_repeat_dom_sf"/>
</dbReference>
<keyword evidence="6 8" id="KW-0694">RNA-binding</keyword>
<dbReference type="InterPro" id="IPR001680">
    <property type="entry name" value="WD40_rpt"/>
</dbReference>
<dbReference type="STRING" id="2094558.A0A314Z8P3"/>
<dbReference type="GO" id="GO:0000179">
    <property type="term" value="F:rRNA (adenine-N6,N6-)-dimethyltransferase activity"/>
    <property type="evidence" value="ECO:0007669"/>
    <property type="project" value="UniProtKB-UniRule"/>
</dbReference>
<sequence>MDCRICVWNAVDGSLVHSLTGHTASSYVLDVHPFNPRIAMSAGYDGQTIVWDIWEGMPIKIYEIGNVKLVDGKFSADGTSIVLSDDVGQVYLINTGEGESQKDAKYDQFFLGDYRPLARDDSGYPIDQETQLPAYRRNLQDPLCDSSMMPYPEPYQSTYQQRRLGALGMEWHPSSMKFSIGMDTGLDYQMPPLPDLERMIEPLPDFFDAMLWEPENEVASEDTDSEYHGTEENSSEDEKGNITTGSSSDPDCSTEYSEAECSHKDGLRRSRRKRQKVESITCSERRGKKRKVDENDGIISGIERIKNSKGGRKVSKRKPSAKTLRPQRIAARNARNVLSQIPGTSTDGEKDEDDSSNSDSLEQQFHIQSDGGNQMMQQKHTKEEPSVHEFEDVAKPLAVSSSQSNVRSKPKLVFKIPLRDSKKQEALQDVKMKYKNQADLVSPSSGYQDVTQDKRINKGLGSSLPDVIDVELSGNLIDNEFTDPEQTAKAGNSLKASPCDKDNRVGWGEVKIRTPKHTRSGNPIPIEAATGSLASFDVYKKERNYVNWDEEHNGTDALEDLDGLKSKELSHTLISSSFESSALGKRKPKGIEDSLEIEEAAGTLHSDELKYNAPLKFSAEHLTGYGDLMPEDPSCMNQNLNLEMPKVSGGAGRPGSLNFFSRVGLIQKVLMNIKDQGNFTGVGPVSRSLKLRWGHQTAGTSKDAEDSSVKVCDQIYQRPRSTRNHQGSYNDYDQSSSTRSMLDTPVGKLSWLMLSKHEPGYRYIPQLGDEVVYLRQGHQEYLEVVMKSEVGPWGPWGSIKENIKAVEICKVESLDYASQPGSGESCSRMELKFVEPSSAMFGKSWNLTLPEIDFSDFIVEKIWYDAAIRRNWTTRDKCEVWWRDSDGGGDWWEGQIVRCQAKSHEFPDSPWLRYEIRYKNDDGITHCHCPWELRDPSILLEHSHINSESRDKLLHYFSKLEQKDSQTIQQMNQAVRKADFCNSFPVQLYPELIQSRLRNDYYRSLGAVEHDIMVMLSNARQYFKRNELQARIRHLSKWFKKKLSRLQSQLSRGKTKKEKVRPAGHTPYQGGISFHKSKGQHILKNPLLVDSIVQKSGIKSTDVILEIGPGTGNLTKKLLEVGKRVIAVEIDARMVLKLQRRFQGTPLSSRLQVIQGDVLKIELPYFEIPYQISSPLTFKLLKHQPAFRCAIIMFQREFAMRLVAQPGDKLYCRLTVNTQLLSRVSHLLKVGRNNFALRLRNYKTLQALNLAPAQQGALEDTNDVMDFSDEDIKMNDDGVDDGIEVEDGNAEGEVSELKKKVLSVLKKAGFEGWRSSKLKLQQFLDLLSEFNKDGIHFS</sequence>
<feature type="binding site" evidence="8">
    <location>
        <position position="1129"/>
    </location>
    <ligand>
        <name>S-adenosyl-L-methionine</name>
        <dbReference type="ChEBI" id="CHEBI:59789"/>
    </ligand>
</feature>
<dbReference type="SUPFAM" id="SSF50978">
    <property type="entry name" value="WD40 repeat-like"/>
    <property type="match status" value="1"/>
</dbReference>
<keyword evidence="12" id="KW-1185">Reference proteome</keyword>
<keyword evidence="1" id="KW-0853">WD repeat</keyword>
<reference evidence="11 12" key="1">
    <citation type="submission" date="2018-02" db="EMBL/GenBank/DDBJ databases">
        <title>Draft genome of wild Prunus yedoensis var. nudiflora.</title>
        <authorList>
            <person name="Baek S."/>
            <person name="Kim J.-H."/>
            <person name="Choi K."/>
            <person name="Kim G.-B."/>
            <person name="Cho A."/>
            <person name="Jang H."/>
            <person name="Shin C.-H."/>
            <person name="Yu H.-J."/>
            <person name="Mun J.-H."/>
        </authorList>
    </citation>
    <scope>NUCLEOTIDE SEQUENCE [LARGE SCALE GENOMIC DNA]</scope>
    <source>
        <strain evidence="12">cv. Jeju island</strain>
        <tissue evidence="11">Leaf</tissue>
    </source>
</reference>
<evidence type="ECO:0000313" key="12">
    <source>
        <dbReference type="Proteomes" id="UP000250321"/>
    </source>
</evidence>
<feature type="binding site" evidence="8">
    <location>
        <position position="1157"/>
    </location>
    <ligand>
        <name>S-adenosyl-L-methionine</name>
        <dbReference type="ChEBI" id="CHEBI:59789"/>
    </ligand>
</feature>
<feature type="compositionally biased region" description="Basic and acidic residues" evidence="9">
    <location>
        <begin position="380"/>
        <end position="394"/>
    </location>
</feature>
<dbReference type="Pfam" id="PF00398">
    <property type="entry name" value="RrnaAD"/>
    <property type="match status" value="1"/>
</dbReference>
<feature type="region of interest" description="Disordered" evidence="9">
    <location>
        <begin position="1050"/>
        <end position="1069"/>
    </location>
</feature>
<comment type="similarity">
    <text evidence="8">Belongs to the class I-like SAM-binding methyltransferase superfamily. rRNA adenine N(6)-methyltransferase family.</text>
</comment>
<dbReference type="InterPro" id="IPR001737">
    <property type="entry name" value="KsgA/Erm"/>
</dbReference>
<dbReference type="OrthoDB" id="538223at2759"/>
<dbReference type="InterPro" id="IPR015943">
    <property type="entry name" value="WD40/YVTN_repeat-like_dom_sf"/>
</dbReference>
<feature type="compositionally biased region" description="Polar residues" evidence="9">
    <location>
        <begin position="361"/>
        <end position="378"/>
    </location>
</feature>
<evidence type="ECO:0000256" key="9">
    <source>
        <dbReference type="SAM" id="MobiDB-lite"/>
    </source>
</evidence>
<dbReference type="PROSITE" id="PS01131">
    <property type="entry name" value="RRNA_A_DIMETH"/>
    <property type="match status" value="1"/>
</dbReference>
<evidence type="ECO:0000256" key="5">
    <source>
        <dbReference type="ARBA" id="ARBA00022737"/>
    </source>
</evidence>
<comment type="caution">
    <text evidence="11">The sequence shown here is derived from an EMBL/GenBank/DDBJ whole genome shotgun (WGS) entry which is preliminary data.</text>
</comment>
<dbReference type="GO" id="GO:0007010">
    <property type="term" value="P:cytoskeleton organization"/>
    <property type="evidence" value="ECO:0007669"/>
    <property type="project" value="TreeGrafter"/>
</dbReference>
<dbReference type="Gene3D" id="2.130.10.10">
    <property type="entry name" value="YVTN repeat-like/Quinoprotein amine dehydrogenase"/>
    <property type="match status" value="1"/>
</dbReference>
<keyword evidence="3 8" id="KW-0808">Transferase</keyword>
<dbReference type="CDD" id="cd02440">
    <property type="entry name" value="AdoMet_MTases"/>
    <property type="match status" value="1"/>
</dbReference>
<dbReference type="SMART" id="SM00320">
    <property type="entry name" value="WD40"/>
    <property type="match status" value="1"/>
</dbReference>
<gene>
    <name evidence="11" type="ORF">Pyn_29811</name>
</gene>
<proteinExistence type="inferred from homology"/>
<protein>
    <submittedName>
        <fullName evidence="11">Bromodomain and WD repeat-containing protein 3</fullName>
    </submittedName>
</protein>
<dbReference type="Gene3D" id="3.40.50.150">
    <property type="entry name" value="Vaccinia Virus protein VP39"/>
    <property type="match status" value="1"/>
</dbReference>
<evidence type="ECO:0000256" key="6">
    <source>
        <dbReference type="ARBA" id="ARBA00022884"/>
    </source>
</evidence>
<feature type="compositionally biased region" description="Polar residues" evidence="9">
    <location>
        <begin position="241"/>
        <end position="256"/>
    </location>
</feature>
<dbReference type="SUPFAM" id="SSF47370">
    <property type="entry name" value="Bromodomain"/>
    <property type="match status" value="1"/>
</dbReference>
<dbReference type="Gene3D" id="1.10.8.480">
    <property type="match status" value="1"/>
</dbReference>
<dbReference type="Pfam" id="PF25313">
    <property type="entry name" value="BRWD_AD"/>
    <property type="match status" value="1"/>
</dbReference>
<feature type="region of interest" description="Disordered" evidence="9">
    <location>
        <begin position="217"/>
        <end position="409"/>
    </location>
</feature>
<evidence type="ECO:0000256" key="8">
    <source>
        <dbReference type="PROSITE-ProRule" id="PRU01026"/>
    </source>
</evidence>
<dbReference type="GO" id="GO:0005634">
    <property type="term" value="C:nucleus"/>
    <property type="evidence" value="ECO:0007669"/>
    <property type="project" value="TreeGrafter"/>
</dbReference>
<dbReference type="Gene3D" id="1.20.920.10">
    <property type="entry name" value="Bromodomain-like"/>
    <property type="match status" value="1"/>
</dbReference>
<evidence type="ECO:0000256" key="1">
    <source>
        <dbReference type="ARBA" id="ARBA00022574"/>
    </source>
</evidence>
<dbReference type="InterPro" id="IPR057451">
    <property type="entry name" value="BRWD/PHIP_AD"/>
</dbReference>
<evidence type="ECO:0000256" key="7">
    <source>
        <dbReference type="ARBA" id="ARBA00023117"/>
    </source>
</evidence>
<dbReference type="InterPro" id="IPR019775">
    <property type="entry name" value="WD40_repeat_CS"/>
</dbReference>
<organism evidence="11 12">
    <name type="scientific">Prunus yedoensis var. nudiflora</name>
    <dbReference type="NCBI Taxonomy" id="2094558"/>
    <lineage>
        <taxon>Eukaryota</taxon>
        <taxon>Viridiplantae</taxon>
        <taxon>Streptophyta</taxon>
        <taxon>Embryophyta</taxon>
        <taxon>Tracheophyta</taxon>
        <taxon>Spermatophyta</taxon>
        <taxon>Magnoliopsida</taxon>
        <taxon>eudicotyledons</taxon>
        <taxon>Gunneridae</taxon>
        <taxon>Pentapetalae</taxon>
        <taxon>rosids</taxon>
        <taxon>fabids</taxon>
        <taxon>Rosales</taxon>
        <taxon>Rosaceae</taxon>
        <taxon>Amygdaloideae</taxon>
        <taxon>Amygdaleae</taxon>
        <taxon>Prunus</taxon>
    </lineage>
</organism>
<feature type="region of interest" description="Disordered" evidence="9">
    <location>
        <begin position="720"/>
        <end position="740"/>
    </location>
</feature>
<accession>A0A314Z8P3</accession>
<dbReference type="PANTHER" id="PTHR16266:SF17">
    <property type="entry name" value="BRWD3"/>
    <property type="match status" value="1"/>
</dbReference>
<dbReference type="InterPro" id="IPR020598">
    <property type="entry name" value="rRNA_Ade_methylase_Trfase_N"/>
</dbReference>
<feature type="binding site" evidence="8">
    <location>
        <position position="1083"/>
    </location>
    <ligand>
        <name>S-adenosyl-L-methionine</name>
        <dbReference type="ChEBI" id="CHEBI:59789"/>
    </ligand>
</feature>
<dbReference type="SUPFAM" id="SSF53335">
    <property type="entry name" value="S-adenosyl-L-methionine-dependent methyltransferases"/>
    <property type="match status" value="1"/>
</dbReference>
<keyword evidence="2 8" id="KW-0489">Methyltransferase</keyword>
<feature type="compositionally biased region" description="Polar residues" evidence="9">
    <location>
        <begin position="724"/>
        <end position="740"/>
    </location>
</feature>
<evidence type="ECO:0000256" key="3">
    <source>
        <dbReference type="ARBA" id="ARBA00022679"/>
    </source>
</evidence>
<dbReference type="Proteomes" id="UP000250321">
    <property type="component" value="Unassembled WGS sequence"/>
</dbReference>
<keyword evidence="4 8" id="KW-0949">S-adenosyl-L-methionine</keyword>
<evidence type="ECO:0000256" key="4">
    <source>
        <dbReference type="ARBA" id="ARBA00022691"/>
    </source>
</evidence>
<dbReference type="SMART" id="SM00650">
    <property type="entry name" value="rADc"/>
    <property type="match status" value="1"/>
</dbReference>
<feature type="compositionally biased region" description="Polar residues" evidence="9">
    <location>
        <begin position="336"/>
        <end position="346"/>
    </location>
</feature>
<comment type="caution">
    <text evidence="8">Lacks conserved residue(s) required for the propagation of feature annotation.</text>
</comment>
<dbReference type="EMBL" id="PJQY01000239">
    <property type="protein sequence ID" value="PQQ15070.1"/>
    <property type="molecule type" value="Genomic_DNA"/>
</dbReference>
<feature type="binding site" evidence="8">
    <location>
        <position position="1108"/>
    </location>
    <ligand>
        <name>S-adenosyl-L-methionine</name>
        <dbReference type="ChEBI" id="CHEBI:59789"/>
    </ligand>
</feature>
<dbReference type="InterPro" id="IPR029063">
    <property type="entry name" value="SAM-dependent_MTases_sf"/>
</dbReference>
<dbReference type="PANTHER" id="PTHR16266">
    <property type="entry name" value="WD REPEAT DOMAIN 9"/>
    <property type="match status" value="1"/>
</dbReference>
<dbReference type="GO" id="GO:0008360">
    <property type="term" value="P:regulation of cell shape"/>
    <property type="evidence" value="ECO:0007669"/>
    <property type="project" value="TreeGrafter"/>
</dbReference>